<keyword evidence="8" id="KW-1185">Reference proteome</keyword>
<keyword evidence="2 3" id="KW-0472">Membrane</keyword>
<evidence type="ECO:0000256" key="3">
    <source>
        <dbReference type="PROSITE-ProRule" id="PRU00473"/>
    </source>
</evidence>
<protein>
    <submittedName>
        <fullName evidence="7">OmpA family protein</fullName>
    </submittedName>
</protein>
<keyword evidence="5" id="KW-0732">Signal</keyword>
<dbReference type="InterPro" id="IPR036737">
    <property type="entry name" value="OmpA-like_sf"/>
</dbReference>
<dbReference type="PROSITE" id="PS51257">
    <property type="entry name" value="PROKAR_LIPOPROTEIN"/>
    <property type="match status" value="1"/>
</dbReference>
<dbReference type="Pfam" id="PF00691">
    <property type="entry name" value="OmpA"/>
    <property type="match status" value="1"/>
</dbReference>
<dbReference type="SUPFAM" id="SSF103088">
    <property type="entry name" value="OmpA-like"/>
    <property type="match status" value="1"/>
</dbReference>
<dbReference type="PROSITE" id="PS51123">
    <property type="entry name" value="OMPA_2"/>
    <property type="match status" value="1"/>
</dbReference>
<comment type="caution">
    <text evidence="7">The sequence shown here is derived from an EMBL/GenBank/DDBJ whole genome shotgun (WGS) entry which is preliminary data.</text>
</comment>
<evidence type="ECO:0000256" key="5">
    <source>
        <dbReference type="SAM" id="SignalP"/>
    </source>
</evidence>
<reference evidence="7" key="1">
    <citation type="submission" date="2023-07" db="EMBL/GenBank/DDBJ databases">
        <title>Mucosal microbiota of week-old chicken and adult hens.</title>
        <authorList>
            <person name="Volf J."/>
            <person name="Karasova D."/>
            <person name="Crhanova M."/>
            <person name="Faldynova M."/>
            <person name="Prikrylova H."/>
            <person name="Zeman M."/>
            <person name="Babak V."/>
            <person name="Rajova J."/>
            <person name="Rychlik I."/>
        </authorList>
    </citation>
    <scope>NUCLEOTIDE SEQUENCE</scope>
    <source>
        <strain evidence="7">ET902</strain>
    </source>
</reference>
<evidence type="ECO:0000313" key="7">
    <source>
        <dbReference type="EMBL" id="MDO7019258.1"/>
    </source>
</evidence>
<organism evidence="7 8">
    <name type="scientific">Brachyspira innocens</name>
    <dbReference type="NCBI Taxonomy" id="13264"/>
    <lineage>
        <taxon>Bacteria</taxon>
        <taxon>Pseudomonadati</taxon>
        <taxon>Spirochaetota</taxon>
        <taxon>Spirochaetia</taxon>
        <taxon>Brachyspirales</taxon>
        <taxon>Brachyspiraceae</taxon>
        <taxon>Brachyspira</taxon>
    </lineage>
</organism>
<name>A0ABT8YU71_9SPIR</name>
<sequence>MKKIILIMSLSFISIVACKSAPVATGPEEGSGFKTTEATNQNAKGYNLPDGAAVRETPRGKVLVLHDPKSKTDIGKSGSASYEVKFGFDNTVEIGSYKEAYNLVYQIIKNNPNIRIMVEGNSSKEGPAPYNYQLSQRRADTSFNYIIKLGSENSKLLKNAFGEALPEYPTLKENRRCEFIIIMNEDDLKKYNDFAKTVDINKETN</sequence>
<accession>A0ABT8YU71</accession>
<dbReference type="CDD" id="cd07185">
    <property type="entry name" value="OmpA_C-like"/>
    <property type="match status" value="1"/>
</dbReference>
<evidence type="ECO:0000259" key="6">
    <source>
        <dbReference type="PROSITE" id="PS51123"/>
    </source>
</evidence>
<feature type="compositionally biased region" description="Polar residues" evidence="4">
    <location>
        <begin position="33"/>
        <end position="44"/>
    </location>
</feature>
<dbReference type="InterPro" id="IPR006664">
    <property type="entry name" value="OMP_bac"/>
</dbReference>
<proteinExistence type="predicted"/>
<evidence type="ECO:0000256" key="4">
    <source>
        <dbReference type="SAM" id="MobiDB-lite"/>
    </source>
</evidence>
<evidence type="ECO:0000256" key="1">
    <source>
        <dbReference type="ARBA" id="ARBA00004370"/>
    </source>
</evidence>
<feature type="domain" description="OmpA-like" evidence="6">
    <location>
        <begin position="73"/>
        <end position="185"/>
    </location>
</feature>
<comment type="subcellular location">
    <subcellularLocation>
        <location evidence="1">Membrane</location>
    </subcellularLocation>
</comment>
<dbReference type="PRINTS" id="PR01021">
    <property type="entry name" value="OMPADOMAIN"/>
</dbReference>
<feature type="signal peptide" evidence="5">
    <location>
        <begin position="1"/>
        <end position="19"/>
    </location>
</feature>
<evidence type="ECO:0000313" key="8">
    <source>
        <dbReference type="Proteomes" id="UP001175147"/>
    </source>
</evidence>
<dbReference type="RefSeq" id="WP_020004082.1">
    <property type="nucleotide sequence ID" value="NZ_CALXOU010000014.1"/>
</dbReference>
<dbReference type="Gene3D" id="3.30.1330.60">
    <property type="entry name" value="OmpA-like domain"/>
    <property type="match status" value="1"/>
</dbReference>
<evidence type="ECO:0000256" key="2">
    <source>
        <dbReference type="ARBA" id="ARBA00023136"/>
    </source>
</evidence>
<feature type="chain" id="PRO_5047138859" evidence="5">
    <location>
        <begin position="20"/>
        <end position="205"/>
    </location>
</feature>
<dbReference type="EMBL" id="JAUPBM010000003">
    <property type="protein sequence ID" value="MDO7019258.1"/>
    <property type="molecule type" value="Genomic_DNA"/>
</dbReference>
<gene>
    <name evidence="7" type="ORF">Q5M86_00560</name>
</gene>
<dbReference type="Proteomes" id="UP001175147">
    <property type="component" value="Unassembled WGS sequence"/>
</dbReference>
<dbReference type="InterPro" id="IPR006665">
    <property type="entry name" value="OmpA-like"/>
</dbReference>
<feature type="region of interest" description="Disordered" evidence="4">
    <location>
        <begin position="25"/>
        <end position="53"/>
    </location>
</feature>